<proteinExistence type="predicted"/>
<evidence type="ECO:0000313" key="1">
    <source>
        <dbReference type="EMBL" id="QTN34549.1"/>
    </source>
</evidence>
<dbReference type="AlphaFoldDB" id="A0A975EM34"/>
<accession>A0A975EM34</accession>
<reference evidence="1" key="1">
    <citation type="submission" date="2020-07" db="EMBL/GenBank/DDBJ databases">
        <title>Genome sequences of bacteria associated with the marine, planktonic diatom Thalassiosira profunda strain ECT2AJA-044.</title>
        <authorList>
            <person name="Gargas C.B."/>
            <person name="Roberts W.R."/>
            <person name="Alverson A.J."/>
        </authorList>
    </citation>
    <scope>NUCLEOTIDE SEQUENCE</scope>
    <source>
        <strain evidence="1">ECT2AJA-044</strain>
    </source>
</reference>
<name>A0A975EM34_9RHOB</name>
<dbReference type="RefSeq" id="WP_209355242.1">
    <property type="nucleotide sequence ID" value="NZ_CP060010.1"/>
</dbReference>
<organism evidence="1 2">
    <name type="scientific">Cognatishimia activa</name>
    <dbReference type="NCBI Taxonomy" id="1715691"/>
    <lineage>
        <taxon>Bacteria</taxon>
        <taxon>Pseudomonadati</taxon>
        <taxon>Pseudomonadota</taxon>
        <taxon>Alphaproteobacteria</taxon>
        <taxon>Rhodobacterales</taxon>
        <taxon>Paracoccaceae</taxon>
        <taxon>Cognatishimia</taxon>
    </lineage>
</organism>
<dbReference type="KEGG" id="cact:HZ995_08455"/>
<gene>
    <name evidence="1" type="ORF">HZ995_08455</name>
</gene>
<dbReference type="EMBL" id="CP060010">
    <property type="protein sequence ID" value="QTN34549.1"/>
    <property type="molecule type" value="Genomic_DNA"/>
</dbReference>
<protein>
    <submittedName>
        <fullName evidence="1">Uncharacterized protein</fullName>
    </submittedName>
</protein>
<sequence length="126" mass="13931">MTQISILYVDEAVQFDQKQIRHLFKLLGTKDAQDVLATAMRELSARLTRAESFFQAGNWDEFAICVAGLDAIGEQIGMRSLSTASRAVSETLDVQDTAATAATFFRLMRIGDKSLTDYRLLCDTSG</sequence>
<evidence type="ECO:0000313" key="2">
    <source>
        <dbReference type="Proteomes" id="UP000665026"/>
    </source>
</evidence>
<dbReference type="Proteomes" id="UP000665026">
    <property type="component" value="Chromosome"/>
</dbReference>